<keyword evidence="3" id="KW-1185">Reference proteome</keyword>
<dbReference type="AlphaFoldDB" id="A0A0C2WCD3"/>
<reference evidence="2 3" key="1">
    <citation type="submission" date="2014-04" db="EMBL/GenBank/DDBJ databases">
        <title>Evolutionary Origins and Diversification of the Mycorrhizal Mutualists.</title>
        <authorList>
            <consortium name="DOE Joint Genome Institute"/>
            <consortium name="Mycorrhizal Genomics Consortium"/>
            <person name="Kohler A."/>
            <person name="Kuo A."/>
            <person name="Nagy L.G."/>
            <person name="Floudas D."/>
            <person name="Copeland A."/>
            <person name="Barry K.W."/>
            <person name="Cichocki N."/>
            <person name="Veneault-Fourrey C."/>
            <person name="LaButti K."/>
            <person name="Lindquist E.A."/>
            <person name="Lipzen A."/>
            <person name="Lundell T."/>
            <person name="Morin E."/>
            <person name="Murat C."/>
            <person name="Riley R."/>
            <person name="Ohm R."/>
            <person name="Sun H."/>
            <person name="Tunlid A."/>
            <person name="Henrissat B."/>
            <person name="Grigoriev I.V."/>
            <person name="Hibbett D.S."/>
            <person name="Martin F."/>
        </authorList>
    </citation>
    <scope>NUCLEOTIDE SEQUENCE [LARGE SCALE GENOMIC DNA]</scope>
    <source>
        <strain evidence="2 3">Koide BX008</strain>
    </source>
</reference>
<sequence length="412" mass="47370">MRTRFYSTPSEPRKLTQGAQKENRRPQLSKEARAAVNARRHLSAQKYRSGLDAAWSKINEVTENLATTHHKSVRRVRSHLHLSRQAPGTKRTNAWNAFCWKKSQEMKDTTKCQGKDVLQDLVHSHREEYGRISSPERKSLVADFEEYKATKTKAFRVSAKSRVNDIAQTLTAVRDELDNLKSRSGVETLLFSARGTTDLPFTAVSFATEGVHNFLEQSMKTDQQEFLGKMEGYALQGIKGVAKNHQKRVSEIRANIRSEITECLRAITGDDSARMEWKHYWRNVVMRYKVAIKGWPANIPFRNLSEVSSALPELESLLRKWKMGKIYWEPMTDAELQSLDDERNAQIENQEIEPPAPRRRRSDYGKKRPRETVDIDEQAQKCRKSTVSDDDDESPVGNETRENNDGSNMDEN</sequence>
<dbReference type="STRING" id="946122.A0A0C2WCD3"/>
<dbReference type="HOGENOM" id="CLU_033169_1_0_1"/>
<dbReference type="EMBL" id="KN818861">
    <property type="protein sequence ID" value="KIL54246.1"/>
    <property type="molecule type" value="Genomic_DNA"/>
</dbReference>
<feature type="region of interest" description="Disordered" evidence="1">
    <location>
        <begin position="1"/>
        <end position="29"/>
    </location>
</feature>
<accession>A0A0C2WCD3</accession>
<organism evidence="2 3">
    <name type="scientific">Amanita muscaria (strain Koide BX008)</name>
    <dbReference type="NCBI Taxonomy" id="946122"/>
    <lineage>
        <taxon>Eukaryota</taxon>
        <taxon>Fungi</taxon>
        <taxon>Dikarya</taxon>
        <taxon>Basidiomycota</taxon>
        <taxon>Agaricomycotina</taxon>
        <taxon>Agaricomycetes</taxon>
        <taxon>Agaricomycetidae</taxon>
        <taxon>Agaricales</taxon>
        <taxon>Pluteineae</taxon>
        <taxon>Amanitaceae</taxon>
        <taxon>Amanita</taxon>
    </lineage>
</organism>
<proteinExistence type="predicted"/>
<protein>
    <submittedName>
        <fullName evidence="2">Uncharacterized protein</fullName>
    </submittedName>
</protein>
<gene>
    <name evidence="2" type="ORF">M378DRAFT_92922</name>
</gene>
<feature type="region of interest" description="Disordered" evidence="1">
    <location>
        <begin position="347"/>
        <end position="412"/>
    </location>
</feature>
<dbReference type="InParanoid" id="A0A0C2WCD3"/>
<evidence type="ECO:0000256" key="1">
    <source>
        <dbReference type="SAM" id="MobiDB-lite"/>
    </source>
</evidence>
<evidence type="ECO:0000313" key="2">
    <source>
        <dbReference type="EMBL" id="KIL54246.1"/>
    </source>
</evidence>
<feature type="compositionally biased region" description="Basic and acidic residues" evidence="1">
    <location>
        <begin position="362"/>
        <end position="373"/>
    </location>
</feature>
<dbReference type="Proteomes" id="UP000054549">
    <property type="component" value="Unassembled WGS sequence"/>
</dbReference>
<name>A0A0C2WCD3_AMAMK</name>
<dbReference type="OrthoDB" id="3042696at2759"/>
<feature type="compositionally biased region" description="Polar residues" evidence="1">
    <location>
        <begin position="1"/>
        <end position="10"/>
    </location>
</feature>
<evidence type="ECO:0000313" key="3">
    <source>
        <dbReference type="Proteomes" id="UP000054549"/>
    </source>
</evidence>